<keyword evidence="1" id="KW-0175">Coiled coil</keyword>
<feature type="region of interest" description="Disordered" evidence="2">
    <location>
        <begin position="282"/>
        <end position="503"/>
    </location>
</feature>
<protein>
    <recommendedName>
        <fullName evidence="3">Bud22 domain-containing protein</fullName>
    </recommendedName>
</protein>
<reference evidence="5" key="1">
    <citation type="submission" date="2017-03" db="EMBL/GenBank/DDBJ databases">
        <title>Genomes of endolithic fungi from Antarctica.</title>
        <authorList>
            <person name="Coleine C."/>
            <person name="Masonjones S."/>
            <person name="Stajich J.E."/>
        </authorList>
    </citation>
    <scope>NUCLEOTIDE SEQUENCE [LARGE SCALE GENOMIC DNA]</scope>
    <source>
        <strain evidence="5">CCFEE 5527</strain>
    </source>
</reference>
<dbReference type="Pfam" id="PF09073">
    <property type="entry name" value="BUD22"/>
    <property type="match status" value="1"/>
</dbReference>
<proteinExistence type="predicted"/>
<gene>
    <name evidence="4" type="ORF">B0A48_01532</name>
</gene>
<feature type="compositionally biased region" description="Basic and acidic residues" evidence="2">
    <location>
        <begin position="309"/>
        <end position="323"/>
    </location>
</feature>
<feature type="region of interest" description="Disordered" evidence="2">
    <location>
        <begin position="1"/>
        <end position="34"/>
    </location>
</feature>
<feature type="compositionally biased region" description="Basic and acidic residues" evidence="2">
    <location>
        <begin position="188"/>
        <end position="199"/>
    </location>
</feature>
<comment type="caution">
    <text evidence="4">The sequence shown here is derived from an EMBL/GenBank/DDBJ whole genome shotgun (WGS) entry which is preliminary data.</text>
</comment>
<feature type="compositionally biased region" description="Basic residues" evidence="2">
    <location>
        <begin position="383"/>
        <end position="392"/>
    </location>
</feature>
<evidence type="ECO:0000256" key="2">
    <source>
        <dbReference type="SAM" id="MobiDB-lite"/>
    </source>
</evidence>
<name>A0A1V8TPQ8_9PEZI</name>
<feature type="compositionally biased region" description="Gly residues" evidence="2">
    <location>
        <begin position="431"/>
        <end position="442"/>
    </location>
</feature>
<dbReference type="OrthoDB" id="3364872at2759"/>
<evidence type="ECO:0000256" key="1">
    <source>
        <dbReference type="ARBA" id="ARBA00023054"/>
    </source>
</evidence>
<dbReference type="GO" id="GO:0005634">
    <property type="term" value="C:nucleus"/>
    <property type="evidence" value="ECO:0007669"/>
    <property type="project" value="TreeGrafter"/>
</dbReference>
<organism evidence="4 5">
    <name type="scientific">Cryoendolithus antarcticus</name>
    <dbReference type="NCBI Taxonomy" id="1507870"/>
    <lineage>
        <taxon>Eukaryota</taxon>
        <taxon>Fungi</taxon>
        <taxon>Dikarya</taxon>
        <taxon>Ascomycota</taxon>
        <taxon>Pezizomycotina</taxon>
        <taxon>Dothideomycetes</taxon>
        <taxon>Dothideomycetidae</taxon>
        <taxon>Cladosporiales</taxon>
        <taxon>Cladosporiaceae</taxon>
        <taxon>Cryoendolithus</taxon>
    </lineage>
</organism>
<accession>A0A1V8TPQ8</accession>
<feature type="compositionally biased region" description="Low complexity" evidence="2">
    <location>
        <begin position="343"/>
        <end position="370"/>
    </location>
</feature>
<dbReference type="PANTHER" id="PTHR23325:SF1">
    <property type="entry name" value="SERUM RESPONSE FACTOR-BINDING PROTEIN 1"/>
    <property type="match status" value="1"/>
</dbReference>
<dbReference type="GO" id="GO:0030686">
    <property type="term" value="C:90S preribosome"/>
    <property type="evidence" value="ECO:0007669"/>
    <property type="project" value="TreeGrafter"/>
</dbReference>
<feature type="domain" description="Bud22" evidence="3">
    <location>
        <begin position="36"/>
        <end position="502"/>
    </location>
</feature>
<sequence length="503" mass="54404">MPKRKRDGDGGDEQAVSHSDSVPKGAQHQRVQHKLAQGAVKLGHAFKIAKGFERQKLGRRQKTVKVAKDVTGERRIESEIAALKTLDTTALGKHYLYKTLGKIKSAAASPVLASEIASLPVIPHDPATLNVVARLCKSTPVQAALPEALQEIQRAAGIPIENVTTVKKKRARAKDFEEDAKQPTVKARPVDVKSERSTGTREAPLAERVSLQDQDEASDDEFGGFEDRLASSDDDDRNAWVSNRTPDHEDAEMFSEGYLSGDDEWVSNQYLDDNGIPVFADEEMRERWTKHGQSSNKDKSDIAVNGEATRSEDSAPGHYDPSKDLALSEVSISRSPSPEPQKAAKVAAKPKASSFVPSLSLGGYISGSGSDPESDIDVEPAPKNRRGQRARQKIWEQKFGAGAKHVVKSQNDPNKGWDPKRGATDSAKGRGNSGGRGRGGAPVGRPAGGRSFSQAYGENRPAAPPKKHKDDDGPLHPSWEAAKLAKEKKSAPIAFVGKKTTFE</sequence>
<dbReference type="EMBL" id="NAJO01000003">
    <property type="protein sequence ID" value="OQO13304.1"/>
    <property type="molecule type" value="Genomic_DNA"/>
</dbReference>
<keyword evidence="5" id="KW-1185">Reference proteome</keyword>
<evidence type="ECO:0000313" key="5">
    <source>
        <dbReference type="Proteomes" id="UP000192596"/>
    </source>
</evidence>
<dbReference type="PANTHER" id="PTHR23325">
    <property type="entry name" value="SERUM RESPONSE FACTOR-BINDING"/>
    <property type="match status" value="1"/>
</dbReference>
<dbReference type="STRING" id="1507870.A0A1V8TPQ8"/>
<dbReference type="Proteomes" id="UP000192596">
    <property type="component" value="Unassembled WGS sequence"/>
</dbReference>
<dbReference type="InterPro" id="IPR037393">
    <property type="entry name" value="Bud22/SRFB1"/>
</dbReference>
<dbReference type="InterPro" id="IPR015158">
    <property type="entry name" value="Bud22_dom"/>
</dbReference>
<feature type="compositionally biased region" description="Acidic residues" evidence="2">
    <location>
        <begin position="213"/>
        <end position="224"/>
    </location>
</feature>
<feature type="region of interest" description="Disordered" evidence="2">
    <location>
        <begin position="171"/>
        <end position="252"/>
    </location>
</feature>
<evidence type="ECO:0000259" key="3">
    <source>
        <dbReference type="Pfam" id="PF09073"/>
    </source>
</evidence>
<dbReference type="GO" id="GO:0030490">
    <property type="term" value="P:maturation of SSU-rRNA"/>
    <property type="evidence" value="ECO:0007669"/>
    <property type="project" value="TreeGrafter"/>
</dbReference>
<dbReference type="AlphaFoldDB" id="A0A1V8TPQ8"/>
<dbReference type="InParanoid" id="A0A1V8TPQ8"/>
<evidence type="ECO:0000313" key="4">
    <source>
        <dbReference type="EMBL" id="OQO13304.1"/>
    </source>
</evidence>